<dbReference type="GO" id="GO:0003677">
    <property type="term" value="F:DNA binding"/>
    <property type="evidence" value="ECO:0007669"/>
    <property type="project" value="UniProtKB-KW"/>
</dbReference>
<dbReference type="PANTHER" id="PTHR43132">
    <property type="entry name" value="ARSENICAL RESISTANCE OPERON REPRESSOR ARSR-RELATED"/>
    <property type="match status" value="1"/>
</dbReference>
<dbReference type="CDD" id="cd00090">
    <property type="entry name" value="HTH_ARSR"/>
    <property type="match status" value="1"/>
</dbReference>
<proteinExistence type="predicted"/>
<dbReference type="SUPFAM" id="SSF46785">
    <property type="entry name" value="Winged helix' DNA-binding domain"/>
    <property type="match status" value="1"/>
</dbReference>
<dbReference type="EMBL" id="BNJF01000003">
    <property type="protein sequence ID" value="GHO47783.1"/>
    <property type="molecule type" value="Genomic_DNA"/>
</dbReference>
<dbReference type="Pfam" id="PF12840">
    <property type="entry name" value="HTH_20"/>
    <property type="match status" value="1"/>
</dbReference>
<dbReference type="InterPro" id="IPR051011">
    <property type="entry name" value="Metal_resp_trans_reg"/>
</dbReference>
<evidence type="ECO:0000256" key="3">
    <source>
        <dbReference type="ARBA" id="ARBA00023163"/>
    </source>
</evidence>
<dbReference type="AlphaFoldDB" id="A0A8J3I640"/>
<protein>
    <recommendedName>
        <fullName evidence="4">HTH arsR-type domain-containing protein</fullName>
    </recommendedName>
</protein>
<evidence type="ECO:0000256" key="1">
    <source>
        <dbReference type="ARBA" id="ARBA00023015"/>
    </source>
</evidence>
<dbReference type="PANTHER" id="PTHR43132:SF2">
    <property type="entry name" value="ARSENICAL RESISTANCE OPERON REPRESSOR ARSR-RELATED"/>
    <property type="match status" value="1"/>
</dbReference>
<dbReference type="InterPro" id="IPR011991">
    <property type="entry name" value="ArsR-like_HTH"/>
</dbReference>
<reference evidence="5" key="1">
    <citation type="submission" date="2020-10" db="EMBL/GenBank/DDBJ databases">
        <title>Taxonomic study of unclassified bacteria belonging to the class Ktedonobacteria.</title>
        <authorList>
            <person name="Yabe S."/>
            <person name="Wang C.M."/>
            <person name="Zheng Y."/>
            <person name="Sakai Y."/>
            <person name="Cavaletti L."/>
            <person name="Monciardini P."/>
            <person name="Donadio S."/>
        </authorList>
    </citation>
    <scope>NUCLEOTIDE SEQUENCE</scope>
    <source>
        <strain evidence="5">SOSP1-1</strain>
    </source>
</reference>
<dbReference type="InterPro" id="IPR036388">
    <property type="entry name" value="WH-like_DNA-bd_sf"/>
</dbReference>
<comment type="caution">
    <text evidence="5">The sequence shown here is derived from an EMBL/GenBank/DDBJ whole genome shotgun (WGS) entry which is preliminary data.</text>
</comment>
<keyword evidence="2" id="KW-0238">DNA-binding</keyword>
<dbReference type="RefSeq" id="WP_220197018.1">
    <property type="nucleotide sequence ID" value="NZ_BNJF01000003.1"/>
</dbReference>
<accession>A0A8J3I640</accession>
<organism evidence="5 6">
    <name type="scientific">Ktedonospora formicarum</name>
    <dbReference type="NCBI Taxonomy" id="2778364"/>
    <lineage>
        <taxon>Bacteria</taxon>
        <taxon>Bacillati</taxon>
        <taxon>Chloroflexota</taxon>
        <taxon>Ktedonobacteria</taxon>
        <taxon>Ktedonobacterales</taxon>
        <taxon>Ktedonobacteraceae</taxon>
        <taxon>Ktedonospora</taxon>
    </lineage>
</organism>
<evidence type="ECO:0000313" key="5">
    <source>
        <dbReference type="EMBL" id="GHO47783.1"/>
    </source>
</evidence>
<sequence length="219" mass="24508">MPAQPEKDNEELLPEGVAVTMPELPATLRVYTAQQFKAIGDDTRLHILDIIKHTPATAKQIGERLNIPPGTIGHHLQVLEAAGLARVVARRLVHGIVAKYYTRTARLFQFDFPPEVTPRAEQTLRFLTKAREQLADSLVLDEEEVFSFCTTSFPHARLSREHAEEFGKRLSDLIYEFATQPADPEGQVYGLCTAFFLAPPYLQNPGSSSAEAEHEERNS</sequence>
<keyword evidence="1" id="KW-0805">Transcription regulation</keyword>
<evidence type="ECO:0000313" key="6">
    <source>
        <dbReference type="Proteomes" id="UP000612362"/>
    </source>
</evidence>
<feature type="domain" description="HTH arsR-type" evidence="4">
    <location>
        <begin position="34"/>
        <end position="106"/>
    </location>
</feature>
<evidence type="ECO:0000256" key="2">
    <source>
        <dbReference type="ARBA" id="ARBA00023125"/>
    </source>
</evidence>
<keyword evidence="6" id="KW-1185">Reference proteome</keyword>
<name>A0A8J3I640_9CHLR</name>
<dbReference type="Gene3D" id="1.10.10.10">
    <property type="entry name" value="Winged helix-like DNA-binding domain superfamily/Winged helix DNA-binding domain"/>
    <property type="match status" value="1"/>
</dbReference>
<dbReference type="InterPro" id="IPR036390">
    <property type="entry name" value="WH_DNA-bd_sf"/>
</dbReference>
<gene>
    <name evidence="5" type="ORF">KSX_59460</name>
</gene>
<dbReference type="InterPro" id="IPR001845">
    <property type="entry name" value="HTH_ArsR_DNA-bd_dom"/>
</dbReference>
<dbReference type="SMART" id="SM00418">
    <property type="entry name" value="HTH_ARSR"/>
    <property type="match status" value="1"/>
</dbReference>
<dbReference type="PRINTS" id="PR00778">
    <property type="entry name" value="HTHARSR"/>
</dbReference>
<dbReference type="Proteomes" id="UP000612362">
    <property type="component" value="Unassembled WGS sequence"/>
</dbReference>
<evidence type="ECO:0000259" key="4">
    <source>
        <dbReference type="SMART" id="SM00418"/>
    </source>
</evidence>
<keyword evidence="3" id="KW-0804">Transcription</keyword>
<dbReference type="GO" id="GO:0003700">
    <property type="term" value="F:DNA-binding transcription factor activity"/>
    <property type="evidence" value="ECO:0007669"/>
    <property type="project" value="InterPro"/>
</dbReference>